<dbReference type="Proteomes" id="UP000683360">
    <property type="component" value="Unassembled WGS sequence"/>
</dbReference>
<sequence>MDTFKIETHKRILSNITSAIHAIVSSTLGCAVLCTNDPICCSVSYEENTKTCLLENLCRPEKEDRTSFTTLSKITECEFEGYVYDTISHACLKLAMTTGSTWTSARTICQQDGGDLGSLTTQMKVDFVLYLIRNTDIGEDHVSFNVNEVSV</sequence>
<proteinExistence type="predicted"/>
<dbReference type="Gene3D" id="3.50.4.10">
    <property type="entry name" value="Hepatocyte Growth Factor"/>
    <property type="match status" value="1"/>
</dbReference>
<dbReference type="SUPFAM" id="SSF56436">
    <property type="entry name" value="C-type lectin-like"/>
    <property type="match status" value="1"/>
</dbReference>
<dbReference type="OrthoDB" id="6271941at2759"/>
<dbReference type="EMBL" id="CAJPWZ010002967">
    <property type="protein sequence ID" value="CAG2249210.1"/>
    <property type="molecule type" value="Genomic_DNA"/>
</dbReference>
<protein>
    <submittedName>
        <fullName evidence="1">Uncharacterized protein</fullName>
    </submittedName>
</protein>
<accession>A0A8S3UT68</accession>
<dbReference type="AlphaFoldDB" id="A0A8S3UT68"/>
<gene>
    <name evidence="1" type="ORF">MEDL_61011</name>
</gene>
<reference evidence="1" key="1">
    <citation type="submission" date="2021-03" db="EMBL/GenBank/DDBJ databases">
        <authorList>
            <person name="Bekaert M."/>
        </authorList>
    </citation>
    <scope>NUCLEOTIDE SEQUENCE</scope>
</reference>
<dbReference type="PROSITE" id="PS51257">
    <property type="entry name" value="PROKAR_LIPOPROTEIN"/>
    <property type="match status" value="1"/>
</dbReference>
<comment type="caution">
    <text evidence="1">The sequence shown here is derived from an EMBL/GenBank/DDBJ whole genome shotgun (WGS) entry which is preliminary data.</text>
</comment>
<evidence type="ECO:0000313" key="2">
    <source>
        <dbReference type="Proteomes" id="UP000683360"/>
    </source>
</evidence>
<dbReference type="InterPro" id="IPR016186">
    <property type="entry name" value="C-type_lectin-like/link_sf"/>
</dbReference>
<keyword evidence="2" id="KW-1185">Reference proteome</keyword>
<evidence type="ECO:0000313" key="1">
    <source>
        <dbReference type="EMBL" id="CAG2249210.1"/>
    </source>
</evidence>
<dbReference type="Gene3D" id="3.10.100.10">
    <property type="entry name" value="Mannose-Binding Protein A, subunit A"/>
    <property type="match status" value="1"/>
</dbReference>
<name>A0A8S3UT68_MYTED</name>
<dbReference type="InterPro" id="IPR016187">
    <property type="entry name" value="CTDL_fold"/>
</dbReference>
<organism evidence="1 2">
    <name type="scientific">Mytilus edulis</name>
    <name type="common">Blue mussel</name>
    <dbReference type="NCBI Taxonomy" id="6550"/>
    <lineage>
        <taxon>Eukaryota</taxon>
        <taxon>Metazoa</taxon>
        <taxon>Spiralia</taxon>
        <taxon>Lophotrochozoa</taxon>
        <taxon>Mollusca</taxon>
        <taxon>Bivalvia</taxon>
        <taxon>Autobranchia</taxon>
        <taxon>Pteriomorphia</taxon>
        <taxon>Mytilida</taxon>
        <taxon>Mytiloidea</taxon>
        <taxon>Mytilidae</taxon>
        <taxon>Mytilinae</taxon>
        <taxon>Mytilus</taxon>
    </lineage>
</organism>